<evidence type="ECO:0000256" key="3">
    <source>
        <dbReference type="ARBA" id="ARBA00022989"/>
    </source>
</evidence>
<sequence length="205" mass="22468">ITTILQALNVVVYLYLKSIDRTITPVYAGLHLASTKTGHALGTILFAVYAYSAKSFKSTLLIGRAVSMFSLVLYLIILIFPEHLRCFVLLTAFGAQLIAEGSLIIIRSFVPRVSTKKDRQAAYGIVNGAMMMSILAGPGIQFAVTSLPEFKAISWLQFIPFTYPIWTSLLLCIIATVIICVRMTEPAPIRVEEEEEAGGSICVSM</sequence>
<evidence type="ECO:0000256" key="1">
    <source>
        <dbReference type="ARBA" id="ARBA00004141"/>
    </source>
</evidence>
<dbReference type="PANTHER" id="PTHR23510:SF25">
    <property type="entry name" value="MFS DOMAIN-CONTAINING PROTEIN"/>
    <property type="match status" value="1"/>
</dbReference>
<comment type="caution">
    <text evidence="6">The sequence shown here is derived from an EMBL/GenBank/DDBJ whole genome shotgun (WGS) entry which is preliminary data.</text>
</comment>
<evidence type="ECO:0000256" key="2">
    <source>
        <dbReference type="ARBA" id="ARBA00022692"/>
    </source>
</evidence>
<comment type="subcellular location">
    <subcellularLocation>
        <location evidence="1">Membrane</location>
        <topology evidence="1">Multi-pass membrane protein</topology>
    </subcellularLocation>
</comment>
<dbReference type="InterPro" id="IPR051068">
    <property type="entry name" value="MFS_Domain-Containing_Protein"/>
</dbReference>
<dbReference type="EMBL" id="BTSX01000002">
    <property type="protein sequence ID" value="GMS82749.1"/>
    <property type="molecule type" value="Genomic_DNA"/>
</dbReference>
<dbReference type="InterPro" id="IPR036259">
    <property type="entry name" value="MFS_trans_sf"/>
</dbReference>
<evidence type="ECO:0000256" key="4">
    <source>
        <dbReference type="ARBA" id="ARBA00023136"/>
    </source>
</evidence>
<protein>
    <recommendedName>
        <fullName evidence="8">Membrane transporter</fullName>
    </recommendedName>
</protein>
<organism evidence="6 7">
    <name type="scientific">Pristionchus entomophagus</name>
    <dbReference type="NCBI Taxonomy" id="358040"/>
    <lineage>
        <taxon>Eukaryota</taxon>
        <taxon>Metazoa</taxon>
        <taxon>Ecdysozoa</taxon>
        <taxon>Nematoda</taxon>
        <taxon>Chromadorea</taxon>
        <taxon>Rhabditida</taxon>
        <taxon>Rhabditina</taxon>
        <taxon>Diplogasteromorpha</taxon>
        <taxon>Diplogasteroidea</taxon>
        <taxon>Neodiplogasteridae</taxon>
        <taxon>Pristionchus</taxon>
    </lineage>
</organism>
<feature type="transmembrane region" description="Helical" evidence="5">
    <location>
        <begin position="87"/>
        <end position="110"/>
    </location>
</feature>
<gene>
    <name evidence="6" type="ORF">PENTCL1PPCAC_4924</name>
</gene>
<feature type="non-terminal residue" evidence="6">
    <location>
        <position position="205"/>
    </location>
</feature>
<evidence type="ECO:0000313" key="7">
    <source>
        <dbReference type="Proteomes" id="UP001432027"/>
    </source>
</evidence>
<keyword evidence="7" id="KW-1185">Reference proteome</keyword>
<dbReference type="AlphaFoldDB" id="A0AAV5SRE6"/>
<evidence type="ECO:0000313" key="6">
    <source>
        <dbReference type="EMBL" id="GMS82749.1"/>
    </source>
</evidence>
<proteinExistence type="predicted"/>
<feature type="transmembrane region" description="Helical" evidence="5">
    <location>
        <begin position="163"/>
        <end position="181"/>
    </location>
</feature>
<reference evidence="6" key="1">
    <citation type="submission" date="2023-10" db="EMBL/GenBank/DDBJ databases">
        <title>Genome assembly of Pristionchus species.</title>
        <authorList>
            <person name="Yoshida K."/>
            <person name="Sommer R.J."/>
        </authorList>
    </citation>
    <scope>NUCLEOTIDE SEQUENCE</scope>
    <source>
        <strain evidence="6">RS0144</strain>
    </source>
</reference>
<name>A0AAV5SRE6_9BILA</name>
<dbReference type="SUPFAM" id="SSF103473">
    <property type="entry name" value="MFS general substrate transporter"/>
    <property type="match status" value="1"/>
</dbReference>
<dbReference type="PANTHER" id="PTHR23510">
    <property type="entry name" value="INNER MEMBRANE TRANSPORT PROTEIN YAJR"/>
    <property type="match status" value="1"/>
</dbReference>
<keyword evidence="3 5" id="KW-1133">Transmembrane helix</keyword>
<evidence type="ECO:0008006" key="8">
    <source>
        <dbReference type="Google" id="ProtNLM"/>
    </source>
</evidence>
<feature type="non-terminal residue" evidence="6">
    <location>
        <position position="1"/>
    </location>
</feature>
<dbReference type="Gene3D" id="1.20.1250.20">
    <property type="entry name" value="MFS general substrate transporter like domains"/>
    <property type="match status" value="1"/>
</dbReference>
<keyword evidence="4 5" id="KW-0472">Membrane</keyword>
<accession>A0AAV5SRE6</accession>
<feature type="transmembrane region" description="Helical" evidence="5">
    <location>
        <begin position="122"/>
        <end position="143"/>
    </location>
</feature>
<evidence type="ECO:0000256" key="5">
    <source>
        <dbReference type="SAM" id="Phobius"/>
    </source>
</evidence>
<dbReference type="Proteomes" id="UP001432027">
    <property type="component" value="Unassembled WGS sequence"/>
</dbReference>
<feature type="transmembrane region" description="Helical" evidence="5">
    <location>
        <begin position="61"/>
        <end position="81"/>
    </location>
</feature>
<dbReference type="GO" id="GO:0005765">
    <property type="term" value="C:lysosomal membrane"/>
    <property type="evidence" value="ECO:0007669"/>
    <property type="project" value="TreeGrafter"/>
</dbReference>
<keyword evidence="2 5" id="KW-0812">Transmembrane</keyword>